<organism evidence="3 4">
    <name type="scientific">Salininema proteolyticum</name>
    <dbReference type="NCBI Taxonomy" id="1607685"/>
    <lineage>
        <taxon>Bacteria</taxon>
        <taxon>Bacillati</taxon>
        <taxon>Actinomycetota</taxon>
        <taxon>Actinomycetes</taxon>
        <taxon>Glycomycetales</taxon>
        <taxon>Glycomycetaceae</taxon>
        <taxon>Salininema</taxon>
    </lineage>
</organism>
<dbReference type="EMBL" id="JBHSDK010000015">
    <property type="protein sequence ID" value="MFC4336112.1"/>
    <property type="molecule type" value="Genomic_DNA"/>
</dbReference>
<proteinExistence type="predicted"/>
<dbReference type="PRINTS" id="PR00412">
    <property type="entry name" value="EPOXHYDRLASE"/>
</dbReference>
<evidence type="ECO:0000259" key="2">
    <source>
        <dbReference type="Pfam" id="PF00561"/>
    </source>
</evidence>
<evidence type="ECO:0000313" key="4">
    <source>
        <dbReference type="Proteomes" id="UP001595823"/>
    </source>
</evidence>
<sequence length="311" mass="34165">MLTATRRSAIPDAPSTTAHSHGGFHYESLRAPATSSPTTAPVVLIGGAFQRKEDWGRILKGLANHADVIAVDLPGWGGADLLPSQYGIDFLTDACIRALDDHLESAGLHGGTTGRFNLMAGSYGTAVGYRLAQRRPDLVERAVMIGTMRSIPDHLRDVIEEGIAHILAGRRREFATTAVEWMTTRRPGADVERLAVIRRILWGKLANIPDDEVAKFVANTRRLFDLDSMDTGRGPSMPMLFGVGEHDTFTPPELCWELAQTCPSSQFVQIRRSDHLVHLERPNDIVDLAVRFFHRLPVGEAPYLLGADDTV</sequence>
<evidence type="ECO:0000313" key="3">
    <source>
        <dbReference type="EMBL" id="MFC4336112.1"/>
    </source>
</evidence>
<dbReference type="GO" id="GO:0016787">
    <property type="term" value="F:hydrolase activity"/>
    <property type="evidence" value="ECO:0007669"/>
    <property type="project" value="UniProtKB-KW"/>
</dbReference>
<evidence type="ECO:0000256" key="1">
    <source>
        <dbReference type="SAM" id="MobiDB-lite"/>
    </source>
</evidence>
<feature type="region of interest" description="Disordered" evidence="1">
    <location>
        <begin position="1"/>
        <end position="23"/>
    </location>
</feature>
<dbReference type="SUPFAM" id="SSF53474">
    <property type="entry name" value="alpha/beta-Hydrolases"/>
    <property type="match status" value="1"/>
</dbReference>
<dbReference type="InterPro" id="IPR050266">
    <property type="entry name" value="AB_hydrolase_sf"/>
</dbReference>
<dbReference type="Pfam" id="PF00561">
    <property type="entry name" value="Abhydrolase_1"/>
    <property type="match status" value="1"/>
</dbReference>
<comment type="caution">
    <text evidence="3">The sequence shown here is derived from an EMBL/GenBank/DDBJ whole genome shotgun (WGS) entry which is preliminary data.</text>
</comment>
<dbReference type="RefSeq" id="WP_380621617.1">
    <property type="nucleotide sequence ID" value="NZ_JBHSDK010000015.1"/>
</dbReference>
<dbReference type="Proteomes" id="UP001595823">
    <property type="component" value="Unassembled WGS sequence"/>
</dbReference>
<dbReference type="InterPro" id="IPR000073">
    <property type="entry name" value="AB_hydrolase_1"/>
</dbReference>
<reference evidence="4" key="1">
    <citation type="journal article" date="2019" name="Int. J. Syst. Evol. Microbiol.">
        <title>The Global Catalogue of Microorganisms (GCM) 10K type strain sequencing project: providing services to taxonomists for standard genome sequencing and annotation.</title>
        <authorList>
            <consortium name="The Broad Institute Genomics Platform"/>
            <consortium name="The Broad Institute Genome Sequencing Center for Infectious Disease"/>
            <person name="Wu L."/>
            <person name="Ma J."/>
        </authorList>
    </citation>
    <scope>NUCLEOTIDE SEQUENCE [LARGE SCALE GENOMIC DNA]</scope>
    <source>
        <strain evidence="4">IBRC-M 10908</strain>
    </source>
</reference>
<accession>A0ABV8TZT5</accession>
<dbReference type="PRINTS" id="PR00111">
    <property type="entry name" value="ABHYDROLASE"/>
</dbReference>
<dbReference type="InterPro" id="IPR029058">
    <property type="entry name" value="AB_hydrolase_fold"/>
</dbReference>
<feature type="domain" description="AB hydrolase-1" evidence="2">
    <location>
        <begin position="41"/>
        <end position="282"/>
    </location>
</feature>
<keyword evidence="4" id="KW-1185">Reference proteome</keyword>
<dbReference type="PANTHER" id="PTHR43798">
    <property type="entry name" value="MONOACYLGLYCEROL LIPASE"/>
    <property type="match status" value="1"/>
</dbReference>
<name>A0ABV8TZT5_9ACTN</name>
<keyword evidence="3" id="KW-0378">Hydrolase</keyword>
<protein>
    <submittedName>
        <fullName evidence="3">Alpha/beta fold hydrolase</fullName>
    </submittedName>
</protein>
<gene>
    <name evidence="3" type="ORF">ACFPET_12950</name>
</gene>
<dbReference type="InterPro" id="IPR000639">
    <property type="entry name" value="Epox_hydrolase-like"/>
</dbReference>
<dbReference type="Gene3D" id="3.40.50.1820">
    <property type="entry name" value="alpha/beta hydrolase"/>
    <property type="match status" value="1"/>
</dbReference>